<keyword evidence="1" id="KW-0175">Coiled coil</keyword>
<comment type="caution">
    <text evidence="2">The sequence shown here is derived from an EMBL/GenBank/DDBJ whole genome shotgun (WGS) entry which is preliminary data.</text>
</comment>
<organism evidence="2 3">
    <name type="scientific">Rubus argutus</name>
    <name type="common">Southern blackberry</name>
    <dbReference type="NCBI Taxonomy" id="59490"/>
    <lineage>
        <taxon>Eukaryota</taxon>
        <taxon>Viridiplantae</taxon>
        <taxon>Streptophyta</taxon>
        <taxon>Embryophyta</taxon>
        <taxon>Tracheophyta</taxon>
        <taxon>Spermatophyta</taxon>
        <taxon>Magnoliopsida</taxon>
        <taxon>eudicotyledons</taxon>
        <taxon>Gunneridae</taxon>
        <taxon>Pentapetalae</taxon>
        <taxon>rosids</taxon>
        <taxon>fabids</taxon>
        <taxon>Rosales</taxon>
        <taxon>Rosaceae</taxon>
        <taxon>Rosoideae</taxon>
        <taxon>Rosoideae incertae sedis</taxon>
        <taxon>Rubus</taxon>
    </lineage>
</organism>
<name>A0AAW1Y667_RUBAR</name>
<dbReference type="AlphaFoldDB" id="A0AAW1Y667"/>
<evidence type="ECO:0000256" key="1">
    <source>
        <dbReference type="SAM" id="Coils"/>
    </source>
</evidence>
<reference evidence="2 3" key="1">
    <citation type="journal article" date="2023" name="G3 (Bethesda)">
        <title>A chromosome-length genome assembly and annotation of blackberry (Rubus argutus, cv. 'Hillquist').</title>
        <authorList>
            <person name="Bruna T."/>
            <person name="Aryal R."/>
            <person name="Dudchenko O."/>
            <person name="Sargent D.J."/>
            <person name="Mead D."/>
            <person name="Buti M."/>
            <person name="Cavallini A."/>
            <person name="Hytonen T."/>
            <person name="Andres J."/>
            <person name="Pham M."/>
            <person name="Weisz D."/>
            <person name="Mascagni F."/>
            <person name="Usai G."/>
            <person name="Natali L."/>
            <person name="Bassil N."/>
            <person name="Fernandez G.E."/>
            <person name="Lomsadze A."/>
            <person name="Armour M."/>
            <person name="Olukolu B."/>
            <person name="Poorten T."/>
            <person name="Britton C."/>
            <person name="Davik J."/>
            <person name="Ashrafi H."/>
            <person name="Aiden E.L."/>
            <person name="Borodovsky M."/>
            <person name="Worthington M."/>
        </authorList>
    </citation>
    <scope>NUCLEOTIDE SEQUENCE [LARGE SCALE GENOMIC DNA]</scope>
    <source>
        <strain evidence="2">PI 553951</strain>
    </source>
</reference>
<proteinExistence type="predicted"/>
<evidence type="ECO:0000313" key="3">
    <source>
        <dbReference type="Proteomes" id="UP001457282"/>
    </source>
</evidence>
<dbReference type="Proteomes" id="UP001457282">
    <property type="component" value="Unassembled WGS sequence"/>
</dbReference>
<keyword evidence="3" id="KW-1185">Reference proteome</keyword>
<sequence>MCRTTSTQYDDDDGDLDTQLTILVHTIEMLESVRDDLFSQLASSQREIHLLEAENEERRDFLDLTRQQLQQEQALNDEITKEIEDLIEENDRLDQLIQKRTPPSSD</sequence>
<accession>A0AAW1Y667</accession>
<gene>
    <name evidence="2" type="ORF">M0R45_010037</name>
</gene>
<protein>
    <submittedName>
        <fullName evidence="2">Uncharacterized protein</fullName>
    </submittedName>
</protein>
<dbReference type="EMBL" id="JBEDUW010000002">
    <property type="protein sequence ID" value="KAK9944469.1"/>
    <property type="molecule type" value="Genomic_DNA"/>
</dbReference>
<evidence type="ECO:0000313" key="2">
    <source>
        <dbReference type="EMBL" id="KAK9944469.1"/>
    </source>
</evidence>
<feature type="coiled-coil region" evidence="1">
    <location>
        <begin position="34"/>
        <end position="96"/>
    </location>
</feature>